<proteinExistence type="predicted"/>
<organism evidence="2 3">
    <name type="scientific">Garicola koreensis</name>
    <dbReference type="NCBI Taxonomy" id="1262554"/>
    <lineage>
        <taxon>Bacteria</taxon>
        <taxon>Bacillati</taxon>
        <taxon>Actinomycetota</taxon>
        <taxon>Actinomycetes</taxon>
        <taxon>Micrococcales</taxon>
        <taxon>Micrococcaceae</taxon>
        <taxon>Garicola</taxon>
    </lineage>
</organism>
<protein>
    <recommendedName>
        <fullName evidence="4">Acetone carboxylase</fullName>
    </recommendedName>
</protein>
<evidence type="ECO:0000313" key="2">
    <source>
        <dbReference type="EMBL" id="MBB3666965.1"/>
    </source>
</evidence>
<dbReference type="EMBL" id="JACIBT010000001">
    <property type="protein sequence ID" value="MBB3666965.1"/>
    <property type="molecule type" value="Genomic_DNA"/>
</dbReference>
<gene>
    <name evidence="2" type="ORF">FHX47_000558</name>
</gene>
<dbReference type="AlphaFoldDB" id="A0A7W5XKI7"/>
<dbReference type="Proteomes" id="UP000547528">
    <property type="component" value="Unassembled WGS sequence"/>
</dbReference>
<comment type="caution">
    <text evidence="2">The sequence shown here is derived from an EMBL/GenBank/DDBJ whole genome shotgun (WGS) entry which is preliminary data.</text>
</comment>
<reference evidence="2 3" key="1">
    <citation type="submission" date="2020-08" db="EMBL/GenBank/DDBJ databases">
        <title>Sequencing the genomes of 1000 actinobacteria strains.</title>
        <authorList>
            <person name="Klenk H.-P."/>
        </authorList>
    </citation>
    <scope>NUCLEOTIDE SEQUENCE [LARGE SCALE GENOMIC DNA]</scope>
    <source>
        <strain evidence="2 3">DSM 28238</strain>
    </source>
</reference>
<dbReference type="RefSeq" id="WP_183357346.1">
    <property type="nucleotide sequence ID" value="NZ_BAABKR010000001.1"/>
</dbReference>
<evidence type="ECO:0000313" key="3">
    <source>
        <dbReference type="Proteomes" id="UP000547528"/>
    </source>
</evidence>
<sequence>MDLLGSLGSQQAGPEEPQCSRKSCRAAAVWQIRWNNPKIHDPERRKIWLACDEHREWLEGFLRQRLFWRSTDPLEADEQSRARE</sequence>
<evidence type="ECO:0008006" key="4">
    <source>
        <dbReference type="Google" id="ProtNLM"/>
    </source>
</evidence>
<keyword evidence="3" id="KW-1185">Reference proteome</keyword>
<feature type="region of interest" description="Disordered" evidence="1">
    <location>
        <begin position="1"/>
        <end position="20"/>
    </location>
</feature>
<accession>A0A7W5XKI7</accession>
<evidence type="ECO:0000256" key="1">
    <source>
        <dbReference type="SAM" id="MobiDB-lite"/>
    </source>
</evidence>
<name>A0A7W5XKI7_9MICC</name>